<dbReference type="PANTHER" id="PTHR12601">
    <property type="entry name" value="EUKARYOTIC TRANSLATION INITIATION FACTOR 3 SUBUNIT EIF-3"/>
    <property type="match status" value="1"/>
</dbReference>
<dbReference type="InterPro" id="IPR027523">
    <property type="entry name" value="CLU_prot"/>
</dbReference>
<gene>
    <name evidence="2" type="ORF">KSP40_PGU001374</name>
</gene>
<dbReference type="EMBL" id="JBBWWR010000013">
    <property type="protein sequence ID" value="KAK8955286.1"/>
    <property type="molecule type" value="Genomic_DNA"/>
</dbReference>
<proteinExistence type="predicted"/>
<name>A0ABR2LZV3_9ASPA</name>
<evidence type="ECO:0000313" key="3">
    <source>
        <dbReference type="Proteomes" id="UP001412067"/>
    </source>
</evidence>
<organism evidence="2 3">
    <name type="scientific">Platanthera guangdongensis</name>
    <dbReference type="NCBI Taxonomy" id="2320717"/>
    <lineage>
        <taxon>Eukaryota</taxon>
        <taxon>Viridiplantae</taxon>
        <taxon>Streptophyta</taxon>
        <taxon>Embryophyta</taxon>
        <taxon>Tracheophyta</taxon>
        <taxon>Spermatophyta</taxon>
        <taxon>Magnoliopsida</taxon>
        <taxon>Liliopsida</taxon>
        <taxon>Asparagales</taxon>
        <taxon>Orchidaceae</taxon>
        <taxon>Orchidoideae</taxon>
        <taxon>Orchideae</taxon>
        <taxon>Orchidinae</taxon>
        <taxon>Platanthera</taxon>
    </lineage>
</organism>
<evidence type="ECO:0000313" key="2">
    <source>
        <dbReference type="EMBL" id="KAK8955286.1"/>
    </source>
</evidence>
<comment type="caution">
    <text evidence="2">The sequence shown here is derived from an EMBL/GenBank/DDBJ whole genome shotgun (WGS) entry which is preliminary data.</text>
</comment>
<dbReference type="PANTHER" id="PTHR12601:SF17">
    <property type="entry name" value="PROTEIN REDUCED CHLOROPLAST COVERAGE 1"/>
    <property type="match status" value="1"/>
</dbReference>
<reference evidence="2 3" key="1">
    <citation type="journal article" date="2022" name="Nat. Plants">
        <title>Genomes of leafy and leafless Platanthera orchids illuminate the evolution of mycoheterotrophy.</title>
        <authorList>
            <person name="Li M.H."/>
            <person name="Liu K.W."/>
            <person name="Li Z."/>
            <person name="Lu H.C."/>
            <person name="Ye Q.L."/>
            <person name="Zhang D."/>
            <person name="Wang J.Y."/>
            <person name="Li Y.F."/>
            <person name="Zhong Z.M."/>
            <person name="Liu X."/>
            <person name="Yu X."/>
            <person name="Liu D.K."/>
            <person name="Tu X.D."/>
            <person name="Liu B."/>
            <person name="Hao Y."/>
            <person name="Liao X.Y."/>
            <person name="Jiang Y.T."/>
            <person name="Sun W.H."/>
            <person name="Chen J."/>
            <person name="Chen Y.Q."/>
            <person name="Ai Y."/>
            <person name="Zhai J.W."/>
            <person name="Wu S.S."/>
            <person name="Zhou Z."/>
            <person name="Hsiao Y.Y."/>
            <person name="Wu W.L."/>
            <person name="Chen Y.Y."/>
            <person name="Lin Y.F."/>
            <person name="Hsu J.L."/>
            <person name="Li C.Y."/>
            <person name="Wang Z.W."/>
            <person name="Zhao X."/>
            <person name="Zhong W.Y."/>
            <person name="Ma X.K."/>
            <person name="Ma L."/>
            <person name="Huang J."/>
            <person name="Chen G.Z."/>
            <person name="Huang M.Z."/>
            <person name="Huang L."/>
            <person name="Peng D.H."/>
            <person name="Luo Y.B."/>
            <person name="Zou S.Q."/>
            <person name="Chen S.P."/>
            <person name="Lan S."/>
            <person name="Tsai W.C."/>
            <person name="Van de Peer Y."/>
            <person name="Liu Z.J."/>
        </authorList>
    </citation>
    <scope>NUCLEOTIDE SEQUENCE [LARGE SCALE GENOMIC DNA]</scope>
    <source>
        <strain evidence="2">Lor288</strain>
    </source>
</reference>
<dbReference type="Proteomes" id="UP001412067">
    <property type="component" value="Unassembled WGS sequence"/>
</dbReference>
<sequence>MASRNIESRQGLTAAFLAWQGILGATIRPNDKVLRFSAGSALEAHTRLFVENPAELEDWLCDLNPNSKGVISEANAVSSLANAVIGDRLQFEMTASYHAIAIAIALSLMEAYQLSVQHEQATLQILRTKLGSEDLRTQFESKAFEQQEAARNGTKKPDASIASKGHLRPLEPRRRYWLPILKLGARARVRMEDRKCRCCSSSSSPLTFSDPRDSE</sequence>
<keyword evidence="3" id="KW-1185">Reference proteome</keyword>
<feature type="region of interest" description="Disordered" evidence="1">
    <location>
        <begin position="146"/>
        <end position="165"/>
    </location>
</feature>
<accession>A0ABR2LZV3</accession>
<protein>
    <submittedName>
        <fullName evidence="2">Uncharacterized protein</fullName>
    </submittedName>
</protein>
<evidence type="ECO:0000256" key="1">
    <source>
        <dbReference type="SAM" id="MobiDB-lite"/>
    </source>
</evidence>